<dbReference type="RefSeq" id="WP_035544256.1">
    <property type="nucleotide sequence ID" value="NZ_BAUP01000064.1"/>
</dbReference>
<keyword evidence="4" id="KW-1185">Reference proteome</keyword>
<dbReference type="Proteomes" id="UP000024842">
    <property type="component" value="Unassembled WGS sequence"/>
</dbReference>
<dbReference type="PROSITE" id="PS51257">
    <property type="entry name" value="PROKAR_LIPOPROTEIN"/>
    <property type="match status" value="1"/>
</dbReference>
<feature type="transmembrane region" description="Helical" evidence="2">
    <location>
        <begin position="6"/>
        <end position="26"/>
    </location>
</feature>
<dbReference type="EMBL" id="BAUP01000064">
    <property type="protein sequence ID" value="GAJ46132.1"/>
    <property type="molecule type" value="Genomic_DNA"/>
</dbReference>
<name>A0A023DZ56_9PROT</name>
<evidence type="ECO:0008006" key="5">
    <source>
        <dbReference type="Google" id="ProtNLM"/>
    </source>
</evidence>
<feature type="compositionally biased region" description="Basic and acidic residues" evidence="1">
    <location>
        <begin position="29"/>
        <end position="68"/>
    </location>
</feature>
<evidence type="ECO:0000256" key="2">
    <source>
        <dbReference type="SAM" id="Phobius"/>
    </source>
</evidence>
<organism evidence="3 4">
    <name type="scientific">Holospora elegans E1</name>
    <dbReference type="NCBI Taxonomy" id="1427503"/>
    <lineage>
        <taxon>Bacteria</taxon>
        <taxon>Pseudomonadati</taxon>
        <taxon>Pseudomonadota</taxon>
        <taxon>Alphaproteobacteria</taxon>
        <taxon>Holosporales</taxon>
        <taxon>Holosporaceae</taxon>
        <taxon>Holospora</taxon>
    </lineage>
</organism>
<keyword evidence="2" id="KW-0812">Transmembrane</keyword>
<proteinExistence type="predicted"/>
<gene>
    <name evidence="3" type="ORF">HE1_00455</name>
</gene>
<evidence type="ECO:0000256" key="1">
    <source>
        <dbReference type="SAM" id="MobiDB-lite"/>
    </source>
</evidence>
<reference evidence="3 4" key="1">
    <citation type="journal article" date="2014" name="FEMS Microbiol. Lett.">
        <title>Draft genome sequences of three Holospora species (Holospora obtusa, Holospora undulata, and Holospora elegans), endonuclear symbiotic bacteria of the ciliate Paramecium caudatum.</title>
        <authorList>
            <person name="Dohra H."/>
            <person name="Tanaka K."/>
            <person name="Suzuki T."/>
            <person name="Fujishima M."/>
            <person name="Suzuki H."/>
        </authorList>
    </citation>
    <scope>NUCLEOTIDE SEQUENCE [LARGE SCALE GENOMIC DNA]</scope>
    <source>
        <strain evidence="3 4">E1</strain>
    </source>
</reference>
<evidence type="ECO:0000313" key="3">
    <source>
        <dbReference type="EMBL" id="GAJ46132.1"/>
    </source>
</evidence>
<comment type="caution">
    <text evidence="3">The sequence shown here is derived from an EMBL/GenBank/DDBJ whole genome shotgun (WGS) entry which is preliminary data.</text>
</comment>
<sequence length="84" mass="9178">MTQKTLPILGTVCAISLVLLGFIAGCKKKEEKEEVSSEKDKGETTKEPSPSEEKKDISMSDSQEKNQETDGSSESEGSKKRRNA</sequence>
<feature type="region of interest" description="Disordered" evidence="1">
    <location>
        <begin position="29"/>
        <end position="84"/>
    </location>
</feature>
<dbReference type="STRING" id="1427503.HE1_00455"/>
<protein>
    <recommendedName>
        <fullName evidence="5">Lipoprotein</fullName>
    </recommendedName>
</protein>
<keyword evidence="2" id="KW-0472">Membrane</keyword>
<keyword evidence="2" id="KW-1133">Transmembrane helix</keyword>
<accession>A0A023DZ56</accession>
<evidence type="ECO:0000313" key="4">
    <source>
        <dbReference type="Proteomes" id="UP000024842"/>
    </source>
</evidence>
<dbReference type="AlphaFoldDB" id="A0A023DZ56"/>